<evidence type="ECO:0000313" key="1">
    <source>
        <dbReference type="EMBL" id="CDK35051.1"/>
    </source>
</evidence>
<comment type="caution">
    <text evidence="1">The sequence shown here is derived from an EMBL/GenBank/DDBJ whole genome shotgun (WGS) entry which is preliminary data.</text>
</comment>
<organism evidence="1">
    <name type="scientific">Ligilactobacillus salivarius cp400</name>
    <dbReference type="NCBI Taxonomy" id="1273133"/>
    <lineage>
        <taxon>Bacteria</taxon>
        <taxon>Bacillati</taxon>
        <taxon>Bacillota</taxon>
        <taxon>Bacilli</taxon>
        <taxon>Lactobacillales</taxon>
        <taxon>Lactobacillaceae</taxon>
        <taxon>Ligilactobacillus</taxon>
    </lineage>
</organism>
<proteinExistence type="predicted"/>
<name>V6DJY3_9LACO</name>
<sequence>MPNVTTTYERWLNRNKSKMDSWLRSTDPGTIRKKREFNQRIESRREMQKNQLDRATKRVMKTKGISKLKARLYIRKQMAKGKKLSSLGRSGG</sequence>
<accession>V6DJY3</accession>
<protein>
    <submittedName>
        <fullName evidence="1">Uncharacterized protein</fullName>
    </submittedName>
</protein>
<reference evidence="1" key="2">
    <citation type="journal article" date="2014" name="Genome Announc.">
        <title>Draft Genome Sequence of a Novel Lactobacillus salivarius Strain Isolated from Piglet.</title>
        <authorList>
            <person name="Mackenzie D.A."/>
            <person name="McLay K."/>
            <person name="Roos S."/>
            <person name="Walter J."/>
            <person name="Swarbreck D."/>
            <person name="Drou N."/>
            <person name="Crossman L.C."/>
            <person name="Juge N."/>
        </authorList>
    </citation>
    <scope>NUCLEOTIDE SEQUENCE [LARGE SCALE GENOMIC DNA]</scope>
    <source>
        <strain>cp400</strain>
    </source>
</reference>
<gene>
    <name evidence="1" type="ORF">LSCP400_08571</name>
</gene>
<dbReference type="AlphaFoldDB" id="V6DJY3"/>
<reference evidence="1" key="1">
    <citation type="submission" date="2013-10" db="EMBL/GenBank/DDBJ databases">
        <authorList>
            <person name="Crossman L."/>
        </authorList>
    </citation>
    <scope>NUCLEOTIDE SEQUENCE</scope>
</reference>
<dbReference type="EMBL" id="CBVR010000010">
    <property type="protein sequence ID" value="CDK35051.1"/>
    <property type="molecule type" value="Genomic_DNA"/>
</dbReference>